<keyword evidence="1" id="KW-1133">Transmembrane helix</keyword>
<dbReference type="Proteomes" id="UP000093592">
    <property type="component" value="Unassembled WGS sequence"/>
</dbReference>
<evidence type="ECO:0000313" key="2">
    <source>
        <dbReference type="EMBL" id="OBI46116.1"/>
    </source>
</evidence>
<gene>
    <name evidence="2" type="ORF">A5707_21980</name>
</gene>
<feature type="transmembrane region" description="Helical" evidence="1">
    <location>
        <begin position="47"/>
        <end position="80"/>
    </location>
</feature>
<reference evidence="3" key="1">
    <citation type="submission" date="2016-06" db="EMBL/GenBank/DDBJ databases">
        <authorList>
            <person name="Sutton G."/>
            <person name="Brinkac L."/>
            <person name="Sanka R."/>
            <person name="Adams M."/>
            <person name="Lau E."/>
            <person name="Sam S."/>
            <person name="Sreng N."/>
            <person name="Him V."/>
            <person name="Kerleguer A."/>
            <person name="Cheng S."/>
        </authorList>
    </citation>
    <scope>NUCLEOTIDE SEQUENCE [LARGE SCALE GENOMIC DNA]</scope>
    <source>
        <strain evidence="3">E861</strain>
    </source>
</reference>
<evidence type="ECO:0000256" key="1">
    <source>
        <dbReference type="SAM" id="Phobius"/>
    </source>
</evidence>
<comment type="caution">
    <text evidence="2">The sequence shown here is derived from an EMBL/GenBank/DDBJ whole genome shotgun (WGS) entry which is preliminary data.</text>
</comment>
<protein>
    <recommendedName>
        <fullName evidence="4">DUF2516 domain-containing protein</fullName>
    </recommendedName>
</protein>
<sequence>MLQGLAGTIMMIVQVAVVVTSVYAFVHAAMQRPDAYTAAGKLTKPAWLGILGAGVVLASILSFVFGVLGVAAAACAAGVYMVDVRPKLLEIQGKSR</sequence>
<dbReference type="EMBL" id="LZKJ01000114">
    <property type="protein sequence ID" value="OBI46116.1"/>
    <property type="molecule type" value="Genomic_DNA"/>
</dbReference>
<proteinExistence type="predicted"/>
<organism evidence="2 3">
    <name type="scientific">Mycobacterium kyorinense</name>
    <dbReference type="NCBI Taxonomy" id="487514"/>
    <lineage>
        <taxon>Bacteria</taxon>
        <taxon>Bacillati</taxon>
        <taxon>Actinomycetota</taxon>
        <taxon>Actinomycetes</taxon>
        <taxon>Mycobacteriales</taxon>
        <taxon>Mycobacteriaceae</taxon>
        <taxon>Mycobacterium</taxon>
    </lineage>
</organism>
<accession>A0A1A2ZAH9</accession>
<dbReference type="Pfam" id="PF10724">
    <property type="entry name" value="DUF2516"/>
    <property type="match status" value="1"/>
</dbReference>
<keyword evidence="1" id="KW-0812">Transmembrane</keyword>
<evidence type="ECO:0008006" key="4">
    <source>
        <dbReference type="Google" id="ProtNLM"/>
    </source>
</evidence>
<keyword evidence="1" id="KW-0472">Membrane</keyword>
<evidence type="ECO:0000313" key="3">
    <source>
        <dbReference type="Proteomes" id="UP000093592"/>
    </source>
</evidence>
<dbReference type="AlphaFoldDB" id="A0A1A2ZAH9"/>
<dbReference type="RefSeq" id="WP_065014678.1">
    <property type="nucleotide sequence ID" value="NZ_LZKJ01000114.1"/>
</dbReference>
<dbReference type="InterPro" id="IPR019662">
    <property type="entry name" value="DUF2516"/>
</dbReference>
<feature type="transmembrane region" description="Helical" evidence="1">
    <location>
        <begin position="6"/>
        <end position="26"/>
    </location>
</feature>
<name>A0A1A2ZAH9_9MYCO</name>